<gene>
    <name evidence="4" type="ORF">D1614_15200</name>
</gene>
<feature type="domain" description="Protein FecR C-terminal" evidence="3">
    <location>
        <begin position="258"/>
        <end position="320"/>
    </location>
</feature>
<dbReference type="PIRSF" id="PIRSF018266">
    <property type="entry name" value="FecR"/>
    <property type="match status" value="1"/>
</dbReference>
<dbReference type="Gene3D" id="3.55.50.30">
    <property type="match status" value="1"/>
</dbReference>
<accession>A0A399SZK1</accession>
<dbReference type="Pfam" id="PF04773">
    <property type="entry name" value="FecR"/>
    <property type="match status" value="1"/>
</dbReference>
<dbReference type="PANTHER" id="PTHR30273">
    <property type="entry name" value="PERIPLASMIC SIGNAL SENSOR AND SIGMA FACTOR ACTIVATOR FECR-RELATED"/>
    <property type="match status" value="1"/>
</dbReference>
<sequence>MHLQIIATIKKFFSQSYTEKDVESLFFWFNSEKGRDEISKSLDNGWSSFDYEPAHVEIDSDKLLRNIRIGIQKQKNKQRRINLMKRLPYAAVLFVLIALTIVINSYNRQLSDTDKNDYTLVITENGQRSKVVLPDSSIVWLNSGTTLSYNYNSGNSRLVKLKGQGFFEITRDENRPFVVQSGDLQVEVLGTRFDVNAYPENEEISVVLESGSVLLSHNQLTLDCVLEPGEQADYAVKSNEMSVHQADIEKLTSWKDGKLIFKNDPMKLVFEKLERWYNIDIEVLDEEVYSSIFTGTVINNEDYSQIFKLIEFSCPLQCRVVDGANAGEIPKVIITRL</sequence>
<evidence type="ECO:0000313" key="4">
    <source>
        <dbReference type="EMBL" id="RIJ47451.1"/>
    </source>
</evidence>
<dbReference type="OrthoDB" id="1452822at2"/>
<dbReference type="Pfam" id="PF16344">
    <property type="entry name" value="FecR_C"/>
    <property type="match status" value="1"/>
</dbReference>
<reference evidence="4 5" key="1">
    <citation type="submission" date="2018-08" db="EMBL/GenBank/DDBJ databases">
        <title>Pallidiluteibacterium maritimus gen. nov., sp. nov., isolated from coastal sediment.</title>
        <authorList>
            <person name="Zhou L.Y."/>
        </authorList>
    </citation>
    <scope>NUCLEOTIDE SEQUENCE [LARGE SCALE GENOMIC DNA]</scope>
    <source>
        <strain evidence="4 5">XSD2</strain>
    </source>
</reference>
<comment type="caution">
    <text evidence="4">The sequence shown here is derived from an EMBL/GenBank/DDBJ whole genome shotgun (WGS) entry which is preliminary data.</text>
</comment>
<evidence type="ECO:0000259" key="2">
    <source>
        <dbReference type="Pfam" id="PF04773"/>
    </source>
</evidence>
<dbReference type="EMBL" id="QWGR01000008">
    <property type="protein sequence ID" value="RIJ47451.1"/>
    <property type="molecule type" value="Genomic_DNA"/>
</dbReference>
<evidence type="ECO:0000256" key="1">
    <source>
        <dbReference type="SAM" id="Phobius"/>
    </source>
</evidence>
<evidence type="ECO:0000259" key="3">
    <source>
        <dbReference type="Pfam" id="PF16344"/>
    </source>
</evidence>
<dbReference type="AlphaFoldDB" id="A0A399SZK1"/>
<proteinExistence type="predicted"/>
<name>A0A399SZK1_9BACT</name>
<dbReference type="InterPro" id="IPR012373">
    <property type="entry name" value="Ferrdict_sens_TM"/>
</dbReference>
<organism evidence="4 5">
    <name type="scientific">Maribellus luteus</name>
    <dbReference type="NCBI Taxonomy" id="2305463"/>
    <lineage>
        <taxon>Bacteria</taxon>
        <taxon>Pseudomonadati</taxon>
        <taxon>Bacteroidota</taxon>
        <taxon>Bacteroidia</taxon>
        <taxon>Marinilabiliales</taxon>
        <taxon>Prolixibacteraceae</taxon>
        <taxon>Maribellus</taxon>
    </lineage>
</organism>
<keyword evidence="1" id="KW-0472">Membrane</keyword>
<dbReference type="Proteomes" id="UP000265926">
    <property type="component" value="Unassembled WGS sequence"/>
</dbReference>
<evidence type="ECO:0000313" key="5">
    <source>
        <dbReference type="Proteomes" id="UP000265926"/>
    </source>
</evidence>
<dbReference type="InterPro" id="IPR006860">
    <property type="entry name" value="FecR"/>
</dbReference>
<dbReference type="GO" id="GO:0016989">
    <property type="term" value="F:sigma factor antagonist activity"/>
    <property type="evidence" value="ECO:0007669"/>
    <property type="project" value="TreeGrafter"/>
</dbReference>
<keyword evidence="1" id="KW-1133">Transmembrane helix</keyword>
<protein>
    <submittedName>
        <fullName evidence="4">DUF4974 domain-containing protein</fullName>
    </submittedName>
</protein>
<keyword evidence="5" id="KW-1185">Reference proteome</keyword>
<dbReference type="RefSeq" id="WP_119438811.1">
    <property type="nucleotide sequence ID" value="NZ_QWGR01000008.1"/>
</dbReference>
<dbReference type="InterPro" id="IPR032508">
    <property type="entry name" value="FecR_C"/>
</dbReference>
<dbReference type="PANTHER" id="PTHR30273:SF2">
    <property type="entry name" value="PROTEIN FECR"/>
    <property type="match status" value="1"/>
</dbReference>
<keyword evidence="1" id="KW-0812">Transmembrane</keyword>
<feature type="transmembrane region" description="Helical" evidence="1">
    <location>
        <begin position="87"/>
        <end position="106"/>
    </location>
</feature>
<feature type="domain" description="FecR protein" evidence="2">
    <location>
        <begin position="121"/>
        <end position="213"/>
    </location>
</feature>
<dbReference type="Gene3D" id="2.60.120.1440">
    <property type="match status" value="1"/>
</dbReference>